<sequence>MPDARSYAHGLHVRKSIFGIFPVYALSRYSLISYRDIVCSCHGQCYALHRSKTVCVACQGSDFLVLVRCAPFVNVPLVKTLWSRIAHMRRVSRIDLFRYRIMPIVLDLHQRIRLR</sequence>
<evidence type="ECO:0000313" key="2">
    <source>
        <dbReference type="Proteomes" id="UP000030671"/>
    </source>
</evidence>
<name>W4K2Y6_HETIT</name>
<gene>
    <name evidence="1" type="ORF">HETIRDRAFT_419162</name>
</gene>
<dbReference type="Proteomes" id="UP000030671">
    <property type="component" value="Unassembled WGS sequence"/>
</dbReference>
<accession>W4K2Y6</accession>
<dbReference type="KEGG" id="hir:HETIRDRAFT_419162"/>
<dbReference type="HOGENOM" id="CLU_2109358_0_0_1"/>
<dbReference type="RefSeq" id="XP_009548008.1">
    <property type="nucleotide sequence ID" value="XM_009549713.1"/>
</dbReference>
<dbReference type="AlphaFoldDB" id="W4K2Y6"/>
<reference evidence="1 2" key="1">
    <citation type="journal article" date="2012" name="New Phytol.">
        <title>Insight into trade-off between wood decay and parasitism from the genome of a fungal forest pathogen.</title>
        <authorList>
            <person name="Olson A."/>
            <person name="Aerts A."/>
            <person name="Asiegbu F."/>
            <person name="Belbahri L."/>
            <person name="Bouzid O."/>
            <person name="Broberg A."/>
            <person name="Canback B."/>
            <person name="Coutinho P.M."/>
            <person name="Cullen D."/>
            <person name="Dalman K."/>
            <person name="Deflorio G."/>
            <person name="van Diepen L.T."/>
            <person name="Dunand C."/>
            <person name="Duplessis S."/>
            <person name="Durling M."/>
            <person name="Gonthier P."/>
            <person name="Grimwood J."/>
            <person name="Fossdal C.G."/>
            <person name="Hansson D."/>
            <person name="Henrissat B."/>
            <person name="Hietala A."/>
            <person name="Himmelstrand K."/>
            <person name="Hoffmeister D."/>
            <person name="Hogberg N."/>
            <person name="James T.Y."/>
            <person name="Karlsson M."/>
            <person name="Kohler A."/>
            <person name="Kues U."/>
            <person name="Lee Y.H."/>
            <person name="Lin Y.C."/>
            <person name="Lind M."/>
            <person name="Lindquist E."/>
            <person name="Lombard V."/>
            <person name="Lucas S."/>
            <person name="Lunden K."/>
            <person name="Morin E."/>
            <person name="Murat C."/>
            <person name="Park J."/>
            <person name="Raffaello T."/>
            <person name="Rouze P."/>
            <person name="Salamov A."/>
            <person name="Schmutz J."/>
            <person name="Solheim H."/>
            <person name="Stahlberg J."/>
            <person name="Velez H."/>
            <person name="de Vries R.P."/>
            <person name="Wiebenga A."/>
            <person name="Woodward S."/>
            <person name="Yakovlev I."/>
            <person name="Garbelotto M."/>
            <person name="Martin F."/>
            <person name="Grigoriev I.V."/>
            <person name="Stenlid J."/>
        </authorList>
    </citation>
    <scope>NUCLEOTIDE SEQUENCE [LARGE SCALE GENOMIC DNA]</scope>
    <source>
        <strain evidence="1 2">TC 32-1</strain>
    </source>
</reference>
<dbReference type="EMBL" id="KI925460">
    <property type="protein sequence ID" value="ETW79421.1"/>
    <property type="molecule type" value="Genomic_DNA"/>
</dbReference>
<organism evidence="1 2">
    <name type="scientific">Heterobasidion irregulare (strain TC 32-1)</name>
    <dbReference type="NCBI Taxonomy" id="747525"/>
    <lineage>
        <taxon>Eukaryota</taxon>
        <taxon>Fungi</taxon>
        <taxon>Dikarya</taxon>
        <taxon>Basidiomycota</taxon>
        <taxon>Agaricomycotina</taxon>
        <taxon>Agaricomycetes</taxon>
        <taxon>Russulales</taxon>
        <taxon>Bondarzewiaceae</taxon>
        <taxon>Heterobasidion</taxon>
        <taxon>Heterobasidion annosum species complex</taxon>
    </lineage>
</organism>
<dbReference type="InParanoid" id="W4K2Y6"/>
<proteinExistence type="predicted"/>
<protein>
    <submittedName>
        <fullName evidence="1">Uncharacterized protein</fullName>
    </submittedName>
</protein>
<dbReference type="GeneID" id="20673536"/>
<keyword evidence="2" id="KW-1185">Reference proteome</keyword>
<evidence type="ECO:0000313" key="1">
    <source>
        <dbReference type="EMBL" id="ETW79421.1"/>
    </source>
</evidence>